<feature type="compositionally biased region" description="Low complexity" evidence="12">
    <location>
        <begin position="460"/>
        <end position="489"/>
    </location>
</feature>
<accession>A0A2V0NXV1</accession>
<keyword evidence="5 11" id="KW-0851">Voltage-gated channel</keyword>
<feature type="region of interest" description="Disordered" evidence="12">
    <location>
        <begin position="452"/>
        <end position="508"/>
    </location>
</feature>
<keyword evidence="7 13" id="KW-1133">Transmembrane helix</keyword>
<evidence type="ECO:0000313" key="17">
    <source>
        <dbReference type="Proteomes" id="UP000247498"/>
    </source>
</evidence>
<dbReference type="STRING" id="307507.A0A2V0NXV1"/>
<name>A0A2V0NXV1_9CHLO</name>
<dbReference type="GO" id="GO:0005242">
    <property type="term" value="F:inward rectifier potassium channel activity"/>
    <property type="evidence" value="ECO:0007669"/>
    <property type="project" value="InterPro"/>
</dbReference>
<dbReference type="GO" id="GO:0005886">
    <property type="term" value="C:plasma membrane"/>
    <property type="evidence" value="ECO:0007669"/>
    <property type="project" value="TreeGrafter"/>
</dbReference>
<dbReference type="Pfam" id="PF17655">
    <property type="entry name" value="IRK_C"/>
    <property type="match status" value="1"/>
</dbReference>
<dbReference type="InterPro" id="IPR041647">
    <property type="entry name" value="IRK_C"/>
</dbReference>
<evidence type="ECO:0000256" key="6">
    <source>
        <dbReference type="ARBA" id="ARBA00022958"/>
    </source>
</evidence>
<dbReference type="GO" id="GO:0034765">
    <property type="term" value="P:regulation of monoatomic ion transmembrane transport"/>
    <property type="evidence" value="ECO:0007669"/>
    <property type="project" value="TreeGrafter"/>
</dbReference>
<dbReference type="EMBL" id="BDRX01000032">
    <property type="protein sequence ID" value="GBF92454.1"/>
    <property type="molecule type" value="Genomic_DNA"/>
</dbReference>
<keyword evidence="6 11" id="KW-0630">Potassium</keyword>
<evidence type="ECO:0000256" key="3">
    <source>
        <dbReference type="ARBA" id="ARBA00022538"/>
    </source>
</evidence>
<feature type="region of interest" description="Disordered" evidence="12">
    <location>
        <begin position="388"/>
        <end position="411"/>
    </location>
</feature>
<protein>
    <submittedName>
        <fullName evidence="16">Uncharacterized protein</fullName>
    </submittedName>
</protein>
<dbReference type="InParanoid" id="A0A2V0NXV1"/>
<dbReference type="InterPro" id="IPR040445">
    <property type="entry name" value="Kir_TM"/>
</dbReference>
<evidence type="ECO:0000256" key="4">
    <source>
        <dbReference type="ARBA" id="ARBA00022692"/>
    </source>
</evidence>
<sequence length="508" mass="53930">MQNLVNKVRAMGGGGGPGGADGLLGVSSPPPSFSAPGPFAVLREKLARAKPRPSLVNRTKPLFTGVHRFGVERFSLFLSDPFHTLLNLSWWKFIAVFFSVYMSAFCVFALIYWAMPKECMIGVDGSFAHALWISSRTASTLGFTSNYPNPDCPGPNLVVMVQVICSSLVDMCMLGVVFARFSAPVKRAQSIRFSKVATVGRHSSGNWAITFRVANVRKHQLLKPEMMMIVTAIDSITPSNYVFEHLAIEDGTTQQTNLQLGFPANVVHVVRPDSPLYNLSLEEMETRMMEVLLFVDGIDAMTSKQLQARKAYTPSAMLLSEQFADMHLEMRGGKLGLDFTHFDNTVTDAGGVVDDYATSPQLRGMPMAEVQHYMQHMRHYTFRRLTEQRPGGAGAGAGAAKSGAGAAAGGGGAANNGGPGLGLGLGPAPAPASPQPGGAAAAAAAGGIELTPAAGGGGQSPPAAAAAAAAQQPQQQRQQQQQQQQQRQQLVNPFATDPAAGGFRTLDL</sequence>
<evidence type="ECO:0000256" key="7">
    <source>
        <dbReference type="ARBA" id="ARBA00022989"/>
    </source>
</evidence>
<dbReference type="SUPFAM" id="SSF81324">
    <property type="entry name" value="Voltage-gated potassium channels"/>
    <property type="match status" value="1"/>
</dbReference>
<dbReference type="PANTHER" id="PTHR11767:SF102">
    <property type="entry name" value="INWARDLY RECTIFYING POTASSIUM CHANNEL 1, ISOFORM F"/>
    <property type="match status" value="1"/>
</dbReference>
<evidence type="ECO:0000256" key="9">
    <source>
        <dbReference type="ARBA" id="ARBA00023136"/>
    </source>
</evidence>
<dbReference type="GO" id="GO:1990573">
    <property type="term" value="P:potassium ion import across plasma membrane"/>
    <property type="evidence" value="ECO:0007669"/>
    <property type="project" value="TreeGrafter"/>
</dbReference>
<evidence type="ECO:0000259" key="14">
    <source>
        <dbReference type="Pfam" id="PF01007"/>
    </source>
</evidence>
<evidence type="ECO:0000256" key="2">
    <source>
        <dbReference type="ARBA" id="ARBA00022448"/>
    </source>
</evidence>
<comment type="similarity">
    <text evidence="11">Belongs to the inward rectifier-type potassium channel (TC 1.A.2.1) family.</text>
</comment>
<comment type="caution">
    <text evidence="16">The sequence shown here is derived from an EMBL/GenBank/DDBJ whole genome shotgun (WGS) entry which is preliminary data.</text>
</comment>
<evidence type="ECO:0000256" key="13">
    <source>
        <dbReference type="SAM" id="Phobius"/>
    </source>
</evidence>
<dbReference type="Proteomes" id="UP000247498">
    <property type="component" value="Unassembled WGS sequence"/>
</dbReference>
<keyword evidence="3 11" id="KW-0633">Potassium transport</keyword>
<keyword evidence="17" id="KW-1185">Reference proteome</keyword>
<dbReference type="InterPro" id="IPR016449">
    <property type="entry name" value="K_chnl_inward-rec_Kir"/>
</dbReference>
<dbReference type="InterPro" id="IPR013518">
    <property type="entry name" value="K_chnl_inward-rec_Kir_cyto"/>
</dbReference>
<reference evidence="16 17" key="1">
    <citation type="journal article" date="2018" name="Sci. Rep.">
        <title>Raphidocelis subcapitata (=Pseudokirchneriella subcapitata) provides an insight into genome evolution and environmental adaptations in the Sphaeropleales.</title>
        <authorList>
            <person name="Suzuki S."/>
            <person name="Yamaguchi H."/>
            <person name="Nakajima N."/>
            <person name="Kawachi M."/>
        </authorList>
    </citation>
    <scope>NUCLEOTIDE SEQUENCE [LARGE SCALE GENOMIC DNA]</scope>
    <source>
        <strain evidence="16 17">NIES-35</strain>
    </source>
</reference>
<evidence type="ECO:0000256" key="11">
    <source>
        <dbReference type="RuleBase" id="RU003822"/>
    </source>
</evidence>
<comment type="subcellular location">
    <subcellularLocation>
        <location evidence="1 11">Membrane</location>
        <topology evidence="1 11">Multi-pass membrane protein</topology>
    </subcellularLocation>
</comment>
<keyword evidence="10 11" id="KW-0407">Ion channel</keyword>
<evidence type="ECO:0000256" key="8">
    <source>
        <dbReference type="ARBA" id="ARBA00023065"/>
    </source>
</evidence>
<proteinExistence type="inferred from homology"/>
<evidence type="ECO:0000256" key="1">
    <source>
        <dbReference type="ARBA" id="ARBA00004141"/>
    </source>
</evidence>
<evidence type="ECO:0000313" key="16">
    <source>
        <dbReference type="EMBL" id="GBF92454.1"/>
    </source>
</evidence>
<dbReference type="GO" id="GO:0034702">
    <property type="term" value="C:monoatomic ion channel complex"/>
    <property type="evidence" value="ECO:0007669"/>
    <property type="project" value="UniProtKB-KW"/>
</dbReference>
<keyword evidence="9 13" id="KW-0472">Membrane</keyword>
<keyword evidence="8 11" id="KW-0406">Ion transport</keyword>
<keyword evidence="4 11" id="KW-0812">Transmembrane</keyword>
<dbReference type="Gene3D" id="1.10.287.70">
    <property type="match status" value="1"/>
</dbReference>
<feature type="transmembrane region" description="Helical" evidence="13">
    <location>
        <begin position="157"/>
        <end position="179"/>
    </location>
</feature>
<feature type="domain" description="Inward rectifier potassium channel C-terminal" evidence="15">
    <location>
        <begin position="191"/>
        <end position="347"/>
    </location>
</feature>
<gene>
    <name evidence="16" type="ORF">Rsub_04558</name>
</gene>
<keyword evidence="2 11" id="KW-0813">Transport</keyword>
<dbReference type="PANTHER" id="PTHR11767">
    <property type="entry name" value="INWARD RECTIFIER POTASSIUM CHANNEL"/>
    <property type="match status" value="1"/>
</dbReference>
<feature type="domain" description="Potassium channel inwardly rectifying transmembrane" evidence="14">
    <location>
        <begin position="73"/>
        <end position="184"/>
    </location>
</feature>
<dbReference type="Pfam" id="PF01007">
    <property type="entry name" value="IRK"/>
    <property type="match status" value="1"/>
</dbReference>
<dbReference type="AlphaFoldDB" id="A0A2V0NXV1"/>
<dbReference type="OrthoDB" id="273257at2759"/>
<evidence type="ECO:0000256" key="5">
    <source>
        <dbReference type="ARBA" id="ARBA00022882"/>
    </source>
</evidence>
<evidence type="ECO:0000256" key="10">
    <source>
        <dbReference type="ARBA" id="ARBA00023303"/>
    </source>
</evidence>
<evidence type="ECO:0000259" key="15">
    <source>
        <dbReference type="Pfam" id="PF17655"/>
    </source>
</evidence>
<dbReference type="SUPFAM" id="SSF81296">
    <property type="entry name" value="E set domains"/>
    <property type="match status" value="1"/>
</dbReference>
<evidence type="ECO:0000256" key="12">
    <source>
        <dbReference type="SAM" id="MobiDB-lite"/>
    </source>
</evidence>
<dbReference type="PRINTS" id="PR01320">
    <property type="entry name" value="KIRCHANNEL"/>
</dbReference>
<dbReference type="Gene3D" id="2.60.40.1400">
    <property type="entry name" value="G protein-activated inward rectifier potassium channel 1"/>
    <property type="match status" value="1"/>
</dbReference>
<dbReference type="InterPro" id="IPR014756">
    <property type="entry name" value="Ig_E-set"/>
</dbReference>
<organism evidence="16 17">
    <name type="scientific">Raphidocelis subcapitata</name>
    <dbReference type="NCBI Taxonomy" id="307507"/>
    <lineage>
        <taxon>Eukaryota</taxon>
        <taxon>Viridiplantae</taxon>
        <taxon>Chlorophyta</taxon>
        <taxon>core chlorophytes</taxon>
        <taxon>Chlorophyceae</taxon>
        <taxon>CS clade</taxon>
        <taxon>Sphaeropleales</taxon>
        <taxon>Selenastraceae</taxon>
        <taxon>Raphidocelis</taxon>
    </lineage>
</organism>
<feature type="transmembrane region" description="Helical" evidence="13">
    <location>
        <begin position="93"/>
        <end position="115"/>
    </location>
</feature>